<evidence type="ECO:0000256" key="1">
    <source>
        <dbReference type="ARBA" id="ARBA00009437"/>
    </source>
</evidence>
<comment type="similarity">
    <text evidence="1">Belongs to the LysR transcriptional regulatory family.</text>
</comment>
<evidence type="ECO:0000256" key="3">
    <source>
        <dbReference type="ARBA" id="ARBA00023125"/>
    </source>
</evidence>
<dbReference type="InterPro" id="IPR036388">
    <property type="entry name" value="WH-like_DNA-bd_sf"/>
</dbReference>
<protein>
    <submittedName>
        <fullName evidence="6">DNA-binding transcriptional LysR family regulator</fullName>
    </submittedName>
</protein>
<dbReference type="InterPro" id="IPR036390">
    <property type="entry name" value="WH_DNA-bd_sf"/>
</dbReference>
<evidence type="ECO:0000256" key="4">
    <source>
        <dbReference type="ARBA" id="ARBA00023163"/>
    </source>
</evidence>
<name>A0A7X6A1W9_9ACTN</name>
<evidence type="ECO:0000313" key="7">
    <source>
        <dbReference type="Proteomes" id="UP000555407"/>
    </source>
</evidence>
<accession>A0A7X6A1W9</accession>
<feature type="domain" description="HTH lysR-type" evidence="5">
    <location>
        <begin position="2"/>
        <end position="59"/>
    </location>
</feature>
<keyword evidence="2" id="KW-0805">Transcription regulation</keyword>
<dbReference type="Gene3D" id="3.40.190.10">
    <property type="entry name" value="Periplasmic binding protein-like II"/>
    <property type="match status" value="2"/>
</dbReference>
<dbReference type="GO" id="GO:0003700">
    <property type="term" value="F:DNA-binding transcription factor activity"/>
    <property type="evidence" value="ECO:0007669"/>
    <property type="project" value="InterPro"/>
</dbReference>
<keyword evidence="7" id="KW-1185">Reference proteome</keyword>
<dbReference type="EMBL" id="JAASRO010000001">
    <property type="protein sequence ID" value="NIK58265.1"/>
    <property type="molecule type" value="Genomic_DNA"/>
</dbReference>
<evidence type="ECO:0000256" key="2">
    <source>
        <dbReference type="ARBA" id="ARBA00023015"/>
    </source>
</evidence>
<dbReference type="Pfam" id="PF03466">
    <property type="entry name" value="LysR_substrate"/>
    <property type="match status" value="1"/>
</dbReference>
<organism evidence="6 7">
    <name type="scientific">Kribbella shirazensis</name>
    <dbReference type="NCBI Taxonomy" id="1105143"/>
    <lineage>
        <taxon>Bacteria</taxon>
        <taxon>Bacillati</taxon>
        <taxon>Actinomycetota</taxon>
        <taxon>Actinomycetes</taxon>
        <taxon>Propionibacteriales</taxon>
        <taxon>Kribbellaceae</taxon>
        <taxon>Kribbella</taxon>
    </lineage>
</organism>
<dbReference type="FunFam" id="1.10.10.10:FF:000001">
    <property type="entry name" value="LysR family transcriptional regulator"/>
    <property type="match status" value="1"/>
</dbReference>
<dbReference type="Gene3D" id="1.10.10.10">
    <property type="entry name" value="Winged helix-like DNA-binding domain superfamily/Winged helix DNA-binding domain"/>
    <property type="match status" value="1"/>
</dbReference>
<dbReference type="InterPro" id="IPR000847">
    <property type="entry name" value="LysR_HTH_N"/>
</dbReference>
<dbReference type="RefSeq" id="WP_167208921.1">
    <property type="nucleotide sequence ID" value="NZ_JAASRO010000001.1"/>
</dbReference>
<gene>
    <name evidence="6" type="ORF">BJY22_003982</name>
</gene>
<dbReference type="Proteomes" id="UP000555407">
    <property type="component" value="Unassembled WGS sequence"/>
</dbReference>
<dbReference type="PANTHER" id="PTHR30346:SF29">
    <property type="entry name" value="LYSR SUBSTRATE-BINDING"/>
    <property type="match status" value="1"/>
</dbReference>
<comment type="caution">
    <text evidence="6">The sequence shown here is derived from an EMBL/GenBank/DDBJ whole genome shotgun (WGS) entry which is preliminary data.</text>
</comment>
<dbReference type="Pfam" id="PF00126">
    <property type="entry name" value="HTH_1"/>
    <property type="match status" value="1"/>
</dbReference>
<evidence type="ECO:0000313" key="6">
    <source>
        <dbReference type="EMBL" id="NIK58265.1"/>
    </source>
</evidence>
<keyword evidence="4" id="KW-0804">Transcription</keyword>
<dbReference type="PANTHER" id="PTHR30346">
    <property type="entry name" value="TRANSCRIPTIONAL DUAL REGULATOR HCAR-RELATED"/>
    <property type="match status" value="1"/>
</dbReference>
<evidence type="ECO:0000259" key="5">
    <source>
        <dbReference type="PROSITE" id="PS50931"/>
    </source>
</evidence>
<dbReference type="GO" id="GO:0032993">
    <property type="term" value="C:protein-DNA complex"/>
    <property type="evidence" value="ECO:0007669"/>
    <property type="project" value="TreeGrafter"/>
</dbReference>
<keyword evidence="3 6" id="KW-0238">DNA-binding</keyword>
<sequence>MMELHRLRLLREVHGRGTVHGAARALGYSPSAISQQLAVLEREAGTPLLERVGRNVRLTAAGEVLVRHATTLLEGVEAAEAELAAVAAGRVAGVVRIASFQSAFIRVVAPAIRSLAATHPDIRVEAAELEVEQAAPALRLQQLDVMVGDEYDGQPRAVHTDLHREHLLREHIRVVLPDDHPAAAADRVPLAQLAELPWAACQPGTGHREMHVRVCRELGGFEPDIRYSSDDFLILLELVRTTGAGALLPDLVIGSGAPGVAVRLPAEGDVGREVFLLTRRTRTPAVAAVADALAAAGTGRTAAGTGPTSS</sequence>
<dbReference type="InterPro" id="IPR005119">
    <property type="entry name" value="LysR_subst-bd"/>
</dbReference>
<dbReference type="SUPFAM" id="SSF53850">
    <property type="entry name" value="Periplasmic binding protein-like II"/>
    <property type="match status" value="1"/>
</dbReference>
<dbReference type="SUPFAM" id="SSF46785">
    <property type="entry name" value="Winged helix' DNA-binding domain"/>
    <property type="match status" value="1"/>
</dbReference>
<dbReference type="PROSITE" id="PS50931">
    <property type="entry name" value="HTH_LYSR"/>
    <property type="match status" value="1"/>
</dbReference>
<reference evidence="6 7" key="1">
    <citation type="submission" date="2020-03" db="EMBL/GenBank/DDBJ databases">
        <title>Sequencing the genomes of 1000 actinobacteria strains.</title>
        <authorList>
            <person name="Klenk H.-P."/>
        </authorList>
    </citation>
    <scope>NUCLEOTIDE SEQUENCE [LARGE SCALE GENOMIC DNA]</scope>
    <source>
        <strain evidence="6 7">DSM 45490</strain>
    </source>
</reference>
<dbReference type="AlphaFoldDB" id="A0A7X6A1W9"/>
<dbReference type="GO" id="GO:0003677">
    <property type="term" value="F:DNA binding"/>
    <property type="evidence" value="ECO:0007669"/>
    <property type="project" value="UniProtKB-KW"/>
</dbReference>
<proteinExistence type="inferred from homology"/>